<dbReference type="PANTHER" id="PTHR28037:SF1">
    <property type="entry name" value="ALCOHOL O-ACETYLTRANSFERASE 1-RELATED"/>
    <property type="match status" value="1"/>
</dbReference>
<protein>
    <recommendedName>
        <fullName evidence="4">Alcohol acetyltransferase</fullName>
    </recommendedName>
</protein>
<dbReference type="EMBL" id="JAQQWP010000003">
    <property type="protein sequence ID" value="KAK8123344.1"/>
    <property type="molecule type" value="Genomic_DNA"/>
</dbReference>
<gene>
    <name evidence="2" type="ORF">PG999_003262</name>
</gene>
<keyword evidence="3" id="KW-1185">Reference proteome</keyword>
<evidence type="ECO:0000256" key="1">
    <source>
        <dbReference type="SAM" id="MobiDB-lite"/>
    </source>
</evidence>
<proteinExistence type="predicted"/>
<dbReference type="SUPFAM" id="SSF52777">
    <property type="entry name" value="CoA-dependent acyltransferases"/>
    <property type="match status" value="1"/>
</dbReference>
<feature type="compositionally biased region" description="Low complexity" evidence="1">
    <location>
        <begin position="348"/>
        <end position="362"/>
    </location>
</feature>
<name>A0AAW0R342_9PEZI</name>
<sequence length="523" mass="56306">MSQDNLFLRYASPGERRMISREDLGFYSNIVVGATYEFGNGVKVDLQSLQTFAGPLKHCVGKFPHLKVVACDASTEKPFFKRVTSLDLRNHLRIIARPATGTTTAGGEEPWMEQLLESLVDEPNSIATVPPWRVVVCPISPTRCFVAFAYSHIIGDGRAALAFHRAFLDSLRQGPNVPQVEISLPVPVPRFVLPDPFDTPARLPISWSFLLGPLLAVLLPEIVAGWLGLQAHAAKVGADTWTGNDVFFEPGANRSCVRIFALDEARVTQAVRVSRAHGAKLTGTIHQLVVRALSKYIAGGKPAINFVSQTAISMRASIGLPSEEWGNFASGCYGMHPVIAKGQGRQQPSSSTSSSSSPTSSPLLPAPMWENASLLSKTIAESATQLWDQPLGLLRYAPNIRKWLLAKVGGRRDCSYEVSNLTSFRSDAVDEDSATPQQRQVIHSSCKITDMVFAQPGGVVSAPMAFNLVSVHGGPLVGTITWGRGALGVPVEAEDALVDGIRRSLVEDFAGIGSEAASLDKTA</sequence>
<dbReference type="Proteomes" id="UP001392437">
    <property type="component" value="Unassembled WGS sequence"/>
</dbReference>
<dbReference type="GO" id="GO:0008080">
    <property type="term" value="F:N-acetyltransferase activity"/>
    <property type="evidence" value="ECO:0007669"/>
    <property type="project" value="TreeGrafter"/>
</dbReference>
<evidence type="ECO:0000313" key="2">
    <source>
        <dbReference type="EMBL" id="KAK8123344.1"/>
    </source>
</evidence>
<feature type="region of interest" description="Disordered" evidence="1">
    <location>
        <begin position="340"/>
        <end position="362"/>
    </location>
</feature>
<accession>A0AAW0R342</accession>
<dbReference type="Gene3D" id="3.30.559.10">
    <property type="entry name" value="Chloramphenicol acetyltransferase-like domain"/>
    <property type="match status" value="1"/>
</dbReference>
<dbReference type="PANTHER" id="PTHR28037">
    <property type="entry name" value="ALCOHOL O-ACETYLTRANSFERASE 1-RELATED"/>
    <property type="match status" value="1"/>
</dbReference>
<dbReference type="AlphaFoldDB" id="A0AAW0R342"/>
<dbReference type="InterPro" id="IPR052058">
    <property type="entry name" value="Alcohol_O-acetyltransferase"/>
</dbReference>
<evidence type="ECO:0008006" key="4">
    <source>
        <dbReference type="Google" id="ProtNLM"/>
    </source>
</evidence>
<evidence type="ECO:0000313" key="3">
    <source>
        <dbReference type="Proteomes" id="UP001392437"/>
    </source>
</evidence>
<comment type="caution">
    <text evidence="2">The sequence shown here is derived from an EMBL/GenBank/DDBJ whole genome shotgun (WGS) entry which is preliminary data.</text>
</comment>
<reference evidence="2 3" key="1">
    <citation type="submission" date="2023-01" db="EMBL/GenBank/DDBJ databases">
        <title>Analysis of 21 Apiospora genomes using comparative genomics revels a genus with tremendous synthesis potential of carbohydrate active enzymes and secondary metabolites.</title>
        <authorList>
            <person name="Sorensen T."/>
        </authorList>
    </citation>
    <scope>NUCLEOTIDE SEQUENCE [LARGE SCALE GENOMIC DNA]</scope>
    <source>
        <strain evidence="2 3">CBS 117206</strain>
    </source>
</reference>
<dbReference type="InterPro" id="IPR023213">
    <property type="entry name" value="CAT-like_dom_sf"/>
</dbReference>
<organism evidence="2 3">
    <name type="scientific">Apiospora kogelbergensis</name>
    <dbReference type="NCBI Taxonomy" id="1337665"/>
    <lineage>
        <taxon>Eukaryota</taxon>
        <taxon>Fungi</taxon>
        <taxon>Dikarya</taxon>
        <taxon>Ascomycota</taxon>
        <taxon>Pezizomycotina</taxon>
        <taxon>Sordariomycetes</taxon>
        <taxon>Xylariomycetidae</taxon>
        <taxon>Amphisphaeriales</taxon>
        <taxon>Apiosporaceae</taxon>
        <taxon>Apiospora</taxon>
    </lineage>
</organism>